<feature type="domain" description="Ribosomal RNA methyltransferase FtsJ" evidence="13">
    <location>
        <begin position="51"/>
        <end position="225"/>
    </location>
</feature>
<evidence type="ECO:0000256" key="8">
    <source>
        <dbReference type="ARBA" id="ARBA00041995"/>
    </source>
</evidence>
<evidence type="ECO:0000256" key="1">
    <source>
        <dbReference type="ARBA" id="ARBA00022552"/>
    </source>
</evidence>
<dbReference type="PANTHER" id="PTHR10920:SF18">
    <property type="entry name" value="RRNA METHYLTRANSFERASE 2, MITOCHONDRIAL"/>
    <property type="match status" value="1"/>
</dbReference>
<dbReference type="InterPro" id="IPR015507">
    <property type="entry name" value="rRNA-MeTfrase_E"/>
</dbReference>
<evidence type="ECO:0000256" key="7">
    <source>
        <dbReference type="ARBA" id="ARBA00041129"/>
    </source>
</evidence>
<evidence type="ECO:0000256" key="10">
    <source>
        <dbReference type="ARBA" id="ARBA00048970"/>
    </source>
</evidence>
<dbReference type="GO" id="GO:0008650">
    <property type="term" value="F:rRNA (uridine-2'-O-)-methyltransferase activity"/>
    <property type="evidence" value="ECO:0007669"/>
    <property type="project" value="UniProtKB-UniRule"/>
</dbReference>
<keyword evidence="4 11" id="KW-0949">S-adenosyl-L-methionine</keyword>
<keyword evidence="1 11" id="KW-0698">rRNA processing</keyword>
<feature type="binding site" evidence="11">
    <location>
        <position position="83"/>
    </location>
    <ligand>
        <name>S-adenosyl-L-methionine</name>
        <dbReference type="ChEBI" id="CHEBI:59789"/>
    </ligand>
</feature>
<keyword evidence="15" id="KW-1185">Reference proteome</keyword>
<organism evidence="14 15">
    <name type="scientific">Nitrospirillum viridazoti CBAmc</name>
    <dbReference type="NCBI Taxonomy" id="1441467"/>
    <lineage>
        <taxon>Bacteria</taxon>
        <taxon>Pseudomonadati</taxon>
        <taxon>Pseudomonadota</taxon>
        <taxon>Alphaproteobacteria</taxon>
        <taxon>Rhodospirillales</taxon>
        <taxon>Azospirillaceae</taxon>
        <taxon>Nitrospirillum</taxon>
        <taxon>Nitrospirillum viridazoti</taxon>
    </lineage>
</organism>
<evidence type="ECO:0000256" key="6">
    <source>
        <dbReference type="ARBA" id="ARBA00038861"/>
    </source>
</evidence>
<feature type="binding site" evidence="11">
    <location>
        <position position="102"/>
    </location>
    <ligand>
        <name>S-adenosyl-L-methionine</name>
        <dbReference type="ChEBI" id="CHEBI:59789"/>
    </ligand>
</feature>
<dbReference type="InterPro" id="IPR002877">
    <property type="entry name" value="RNA_MeTrfase_FtsJ_dom"/>
</dbReference>
<feature type="binding site" evidence="11">
    <location>
        <position position="85"/>
    </location>
    <ligand>
        <name>S-adenosyl-L-methionine</name>
        <dbReference type="ChEBI" id="CHEBI:59789"/>
    </ligand>
</feature>
<dbReference type="AlphaFoldDB" id="A0A248JSV5"/>
<keyword evidence="11" id="KW-0963">Cytoplasm</keyword>
<dbReference type="EC" id="2.1.1.166" evidence="6 11"/>
<keyword evidence="2 11" id="KW-0489">Methyltransferase</keyword>
<dbReference type="RefSeq" id="WP_088872474.1">
    <property type="nucleotide sequence ID" value="NZ_CP022110.1"/>
</dbReference>
<evidence type="ECO:0000256" key="2">
    <source>
        <dbReference type="ARBA" id="ARBA00022603"/>
    </source>
</evidence>
<evidence type="ECO:0000259" key="13">
    <source>
        <dbReference type="Pfam" id="PF01728"/>
    </source>
</evidence>
<comment type="catalytic activity">
    <reaction evidence="10 11">
        <text>uridine(2552) in 23S rRNA + S-adenosyl-L-methionine = 2'-O-methyluridine(2552) in 23S rRNA + S-adenosyl-L-homocysteine + H(+)</text>
        <dbReference type="Rhea" id="RHEA:42720"/>
        <dbReference type="Rhea" id="RHEA-COMP:10202"/>
        <dbReference type="Rhea" id="RHEA-COMP:10203"/>
        <dbReference type="ChEBI" id="CHEBI:15378"/>
        <dbReference type="ChEBI" id="CHEBI:57856"/>
        <dbReference type="ChEBI" id="CHEBI:59789"/>
        <dbReference type="ChEBI" id="CHEBI:65315"/>
        <dbReference type="ChEBI" id="CHEBI:74478"/>
        <dbReference type="EC" id="2.1.1.166"/>
    </reaction>
</comment>
<comment type="subcellular location">
    <subcellularLocation>
        <location evidence="11">Cytoplasm</location>
    </subcellularLocation>
</comment>
<feature type="binding site" evidence="11">
    <location>
        <position position="118"/>
    </location>
    <ligand>
        <name>S-adenosyl-L-methionine</name>
        <dbReference type="ChEBI" id="CHEBI:59789"/>
    </ligand>
</feature>
<accession>A0A248JSV5</accession>
<dbReference type="InterPro" id="IPR050082">
    <property type="entry name" value="RNA_methyltr_RlmE"/>
</dbReference>
<evidence type="ECO:0000256" key="9">
    <source>
        <dbReference type="ARBA" id="ARBA00042745"/>
    </source>
</evidence>
<evidence type="ECO:0000256" key="11">
    <source>
        <dbReference type="HAMAP-Rule" id="MF_01547"/>
    </source>
</evidence>
<reference evidence="14 15" key="1">
    <citation type="submission" date="2017-06" db="EMBL/GenBank/DDBJ databases">
        <title>Complete genome sequence of Nitrospirillum amazonense strain CBAmC, an endophytic nitrogen-fixing and plant growth-promoting bacterium, isolated from sugarcane.</title>
        <authorList>
            <person name="Schwab S."/>
            <person name="dos Santos Teixeira K.R."/>
            <person name="Simoes Araujo J.L."/>
            <person name="Soares Vidal M."/>
            <person name="Borges de Freitas H.R."/>
            <person name="Rivello Crivelaro A.L."/>
            <person name="Bueno de Camargo Nunes A."/>
            <person name="dos Santos C.M."/>
            <person name="Palmeira da Silva Rosa D."/>
            <person name="da Silva Padilha D."/>
            <person name="da Silva E."/>
            <person name="Araujo Terra L."/>
            <person name="Soares Mendes V."/>
            <person name="Farinelli L."/>
            <person name="Magalhaes Cruz L."/>
            <person name="Baldani J.I."/>
        </authorList>
    </citation>
    <scope>NUCLEOTIDE SEQUENCE [LARGE SCALE GENOMIC DNA]</scope>
    <source>
        <strain evidence="14 15">CBAmC</strain>
    </source>
</reference>
<dbReference type="Pfam" id="PF01728">
    <property type="entry name" value="FtsJ"/>
    <property type="match status" value="1"/>
</dbReference>
<proteinExistence type="inferred from homology"/>
<evidence type="ECO:0000313" key="15">
    <source>
        <dbReference type="Proteomes" id="UP000197153"/>
    </source>
</evidence>
<comment type="function">
    <text evidence="5 11">Specifically methylates the uridine in position 2552 of 23S rRNA at the 2'-O position of the ribose in the fully assembled 50S ribosomal subunit.</text>
</comment>
<dbReference type="PANTHER" id="PTHR10920">
    <property type="entry name" value="RIBOSOMAL RNA METHYLTRANSFERASE"/>
    <property type="match status" value="1"/>
</dbReference>
<dbReference type="EMBL" id="CP022110">
    <property type="protein sequence ID" value="ASG21812.1"/>
    <property type="molecule type" value="Genomic_DNA"/>
</dbReference>
<gene>
    <name evidence="11" type="primary">rlmE</name>
    <name evidence="11" type="synonym">ftsJ</name>
    <name evidence="11" type="synonym">rrmJ</name>
    <name evidence="14" type="ORF">Y958_04600</name>
</gene>
<dbReference type="Gene3D" id="3.40.50.150">
    <property type="entry name" value="Vaccinia Virus protein VP39"/>
    <property type="match status" value="1"/>
</dbReference>
<keyword evidence="3 11" id="KW-0808">Transferase</keyword>
<evidence type="ECO:0000256" key="3">
    <source>
        <dbReference type="ARBA" id="ARBA00022679"/>
    </source>
</evidence>
<sequence length="242" mass="25785">MTKSKGTGSQLSGRGLTVRVKTAAKRSVSSARWLERQLNDPYVAEAKKRGYRSRAAFKLLQLDEKYHLLKPGTRVVDLGAAPGGWTQVAVEKVRGAKVVGLDILGMEDVPGAITMQMDFLLPEAPDQLKAALGGPADVVLSDMAAPTTGHPKTDHLRIMALADAAYAFAAEVLAPGGAFVAKLFQGGAERSLLDLLKRDFAVVRHAKPPASRADSSETYVVATGFRGSTARRDDDVGEGEED</sequence>
<name>A0A248JSV5_9PROT</name>
<evidence type="ECO:0000256" key="4">
    <source>
        <dbReference type="ARBA" id="ARBA00022691"/>
    </source>
</evidence>
<feature type="active site" description="Proton acceptor" evidence="11 12">
    <location>
        <position position="182"/>
    </location>
</feature>
<dbReference type="KEGG" id="nao:Y958_04600"/>
<comment type="similarity">
    <text evidence="11">Belongs to the class I-like SAM-binding methyltransferase superfamily. RNA methyltransferase RlmE family.</text>
</comment>
<dbReference type="SUPFAM" id="SSF53335">
    <property type="entry name" value="S-adenosyl-L-methionine-dependent methyltransferases"/>
    <property type="match status" value="1"/>
</dbReference>
<feature type="binding site" evidence="11">
    <location>
        <position position="142"/>
    </location>
    <ligand>
        <name>S-adenosyl-L-methionine</name>
        <dbReference type="ChEBI" id="CHEBI:59789"/>
    </ligand>
</feature>
<protein>
    <recommendedName>
        <fullName evidence="7 11">Ribosomal RNA large subunit methyltransferase E</fullName>
        <ecNumber evidence="6 11">2.1.1.166</ecNumber>
    </recommendedName>
    <alternativeName>
        <fullName evidence="9 11">23S rRNA Um2552 methyltransferase</fullName>
    </alternativeName>
    <alternativeName>
        <fullName evidence="8 11">rRNA (uridine-2'-O-)-methyltransferase</fullName>
    </alternativeName>
</protein>
<evidence type="ECO:0000313" key="14">
    <source>
        <dbReference type="EMBL" id="ASG21812.1"/>
    </source>
</evidence>
<evidence type="ECO:0000256" key="12">
    <source>
        <dbReference type="PIRSR" id="PIRSR005461-1"/>
    </source>
</evidence>
<dbReference type="InterPro" id="IPR029063">
    <property type="entry name" value="SAM-dependent_MTases_sf"/>
</dbReference>
<dbReference type="GO" id="GO:0005737">
    <property type="term" value="C:cytoplasm"/>
    <property type="evidence" value="ECO:0007669"/>
    <property type="project" value="UniProtKB-SubCell"/>
</dbReference>
<dbReference type="Proteomes" id="UP000197153">
    <property type="component" value="Chromosome 1"/>
</dbReference>
<dbReference type="HAMAP" id="MF_01547">
    <property type="entry name" value="RNA_methyltr_E"/>
    <property type="match status" value="1"/>
</dbReference>
<evidence type="ECO:0000256" key="5">
    <source>
        <dbReference type="ARBA" id="ARBA00037569"/>
    </source>
</evidence>
<dbReference type="PIRSF" id="PIRSF005461">
    <property type="entry name" value="23S_rRNA_mtase"/>
    <property type="match status" value="1"/>
</dbReference>